<dbReference type="NCBIfam" id="NF011647">
    <property type="entry name" value="PRK15065.1"/>
    <property type="match status" value="1"/>
</dbReference>
<evidence type="ECO:0000256" key="9">
    <source>
        <dbReference type="SAM" id="Phobius"/>
    </source>
</evidence>
<feature type="transmembrane region" description="Helical" evidence="9">
    <location>
        <begin position="210"/>
        <end position="240"/>
    </location>
</feature>
<dbReference type="RefSeq" id="WP_256944764.1">
    <property type="nucleotide sequence ID" value="NZ_JANHNZ010000002.1"/>
</dbReference>
<feature type="transmembrane region" description="Helical" evidence="9">
    <location>
        <begin position="32"/>
        <end position="58"/>
    </location>
</feature>
<keyword evidence="8 9" id="KW-0472">Membrane</keyword>
<keyword evidence="5" id="KW-0598">Phosphotransferase system</keyword>
<dbReference type="InterPro" id="IPR050303">
    <property type="entry name" value="GatZ_KbaZ_carbometab"/>
</dbReference>
<feature type="transmembrane region" description="Helical" evidence="9">
    <location>
        <begin position="143"/>
        <end position="163"/>
    </location>
</feature>
<dbReference type="Proteomes" id="UP001059480">
    <property type="component" value="Unassembled WGS sequence"/>
</dbReference>
<sequence length="270" mass="28150">MSMSVNFIQIILVVAYAFVAGCGSVLDEFQTHRPLVACTITGLLLGNITTGILLGGALELLALGWMNIGAALAPDAALASVASTVLVIASGVERETAITIAIPLAAAGQVLTIFARTIVVGIVHKADRYAEVGDIKGVGRMHLFSLGIQGLRIAIPVSLLFLMPPSAIQTALTSLPEWLTMGLSVAGGFIVVVGYAMVINMVATKQLMPFFFLGFAFAAISDLNLIALGIIGLVIAIVYLQLSPKYNLSPATANANGGSYDEFDADLEDL</sequence>
<accession>A0ABT1WMT8</accession>
<reference evidence="10" key="2">
    <citation type="journal article" date="2023" name="Curr. Microbiol.">
        <title>Granulicatella seriolae sp. nov., a Novel Facultative Anaerobe Isolated from Yellowtail Marine Fish.</title>
        <authorList>
            <person name="Lee M."/>
            <person name="Choi Y.J."/>
            <person name="Farooq A."/>
            <person name="Jeong J.B."/>
            <person name="Jung M.Y."/>
        </authorList>
    </citation>
    <scope>NUCLEOTIDE SEQUENCE</scope>
    <source>
        <strain evidence="10">S8</strain>
    </source>
</reference>
<evidence type="ECO:0000256" key="5">
    <source>
        <dbReference type="ARBA" id="ARBA00022683"/>
    </source>
</evidence>
<evidence type="ECO:0000313" key="11">
    <source>
        <dbReference type="Proteomes" id="UP001059480"/>
    </source>
</evidence>
<dbReference type="InterPro" id="IPR004700">
    <property type="entry name" value="PTS_IIC_man"/>
</dbReference>
<evidence type="ECO:0000256" key="6">
    <source>
        <dbReference type="ARBA" id="ARBA00022692"/>
    </source>
</evidence>
<feature type="transmembrane region" description="Helical" evidence="9">
    <location>
        <begin position="178"/>
        <end position="198"/>
    </location>
</feature>
<reference evidence="10" key="1">
    <citation type="submission" date="2022-07" db="EMBL/GenBank/DDBJ databases">
        <authorList>
            <person name="Jung M.-Y."/>
            <person name="Lee M."/>
        </authorList>
    </citation>
    <scope>NUCLEOTIDE SEQUENCE</scope>
    <source>
        <strain evidence="10">S8</strain>
    </source>
</reference>
<keyword evidence="2" id="KW-0813">Transport</keyword>
<organism evidence="10 11">
    <name type="scientific">Granulicatella seriolae</name>
    <dbReference type="NCBI Taxonomy" id="2967226"/>
    <lineage>
        <taxon>Bacteria</taxon>
        <taxon>Bacillati</taxon>
        <taxon>Bacillota</taxon>
        <taxon>Bacilli</taxon>
        <taxon>Lactobacillales</taxon>
        <taxon>Carnobacteriaceae</taxon>
        <taxon>Granulicatella</taxon>
    </lineage>
</organism>
<name>A0ABT1WMT8_9LACT</name>
<dbReference type="PANTHER" id="PTHR32502:SF4">
    <property type="entry name" value="PTS SYSTEM MANNOSE-SPECIFIC EIIC COMPONENT"/>
    <property type="match status" value="1"/>
</dbReference>
<proteinExistence type="predicted"/>
<keyword evidence="7 9" id="KW-1133">Transmembrane helix</keyword>
<protein>
    <submittedName>
        <fullName evidence="10">Mannose/fructose/sorbose family PTS transporter subunit IIC</fullName>
    </submittedName>
</protein>
<keyword evidence="3" id="KW-1003">Cell membrane</keyword>
<evidence type="ECO:0000256" key="1">
    <source>
        <dbReference type="ARBA" id="ARBA00004651"/>
    </source>
</evidence>
<keyword evidence="4" id="KW-0762">Sugar transport</keyword>
<reference evidence="10" key="3">
    <citation type="journal article" date="2023" name="Microbiol. Resour. Announc.">
        <title>Draft Genome Sequence of Granulicatella sp. Strain S8, Isolated from a Marine Fish, Seriola quinqueradiata.</title>
        <authorList>
            <person name="Lee M."/>
            <person name="Farooq A."/>
            <person name="Jeong J.B."/>
            <person name="Jung M.Y."/>
        </authorList>
    </citation>
    <scope>NUCLEOTIDE SEQUENCE</scope>
    <source>
        <strain evidence="10">S8</strain>
    </source>
</reference>
<comment type="subcellular location">
    <subcellularLocation>
        <location evidence="1">Cell membrane</location>
        <topology evidence="1">Multi-pass membrane protein</topology>
    </subcellularLocation>
</comment>
<dbReference type="Pfam" id="PF03609">
    <property type="entry name" value="EII-Sor"/>
    <property type="match status" value="1"/>
</dbReference>
<feature type="transmembrane region" description="Helical" evidence="9">
    <location>
        <begin position="7"/>
        <end position="26"/>
    </location>
</feature>
<dbReference type="PANTHER" id="PTHR32502">
    <property type="entry name" value="N-ACETYLGALACTOSAMINE PERMEASE II COMPONENT-RELATED"/>
    <property type="match status" value="1"/>
</dbReference>
<comment type="caution">
    <text evidence="10">The sequence shown here is derived from an EMBL/GenBank/DDBJ whole genome shotgun (WGS) entry which is preliminary data.</text>
</comment>
<keyword evidence="6 9" id="KW-0812">Transmembrane</keyword>
<feature type="transmembrane region" description="Helical" evidence="9">
    <location>
        <begin position="98"/>
        <end position="123"/>
    </location>
</feature>
<dbReference type="PROSITE" id="PS51106">
    <property type="entry name" value="PTS_EIIC_TYPE_4"/>
    <property type="match status" value="1"/>
</dbReference>
<evidence type="ECO:0000256" key="8">
    <source>
        <dbReference type="ARBA" id="ARBA00023136"/>
    </source>
</evidence>
<keyword evidence="11" id="KW-1185">Reference proteome</keyword>
<gene>
    <name evidence="10" type="ORF">NPA36_03755</name>
</gene>
<evidence type="ECO:0000256" key="2">
    <source>
        <dbReference type="ARBA" id="ARBA00022448"/>
    </source>
</evidence>
<evidence type="ECO:0000313" key="10">
    <source>
        <dbReference type="EMBL" id="MCQ9209657.1"/>
    </source>
</evidence>
<evidence type="ECO:0000256" key="7">
    <source>
        <dbReference type="ARBA" id="ARBA00022989"/>
    </source>
</evidence>
<dbReference type="EMBL" id="JANHNZ010000002">
    <property type="protein sequence ID" value="MCQ9209657.1"/>
    <property type="molecule type" value="Genomic_DNA"/>
</dbReference>
<feature type="transmembrane region" description="Helical" evidence="9">
    <location>
        <begin position="70"/>
        <end position="92"/>
    </location>
</feature>
<evidence type="ECO:0000256" key="4">
    <source>
        <dbReference type="ARBA" id="ARBA00022597"/>
    </source>
</evidence>
<evidence type="ECO:0000256" key="3">
    <source>
        <dbReference type="ARBA" id="ARBA00022475"/>
    </source>
</evidence>